<dbReference type="InterPro" id="IPR036188">
    <property type="entry name" value="FAD/NAD-bd_sf"/>
</dbReference>
<feature type="domain" description="Reductase C-terminal" evidence="6">
    <location>
        <begin position="321"/>
        <end position="394"/>
    </location>
</feature>
<evidence type="ECO:0000256" key="1">
    <source>
        <dbReference type="ARBA" id="ARBA00001974"/>
    </source>
</evidence>
<sequence>MARTVIVGASIGGVRTAQALRAADYGGEIVLVGAEDVLPYDKPPLSKALLAGDATPESIRLLSREEAEEAGIRLELGRAATSLTPGARRVVLADGTELEYDDLVIATGARARPSLWGNPPGVHLVRSLSDAEGLGSALRAGGPVVVVGAGFIGAEVAATAVGMGLTDVAMVDPVEVPLSRVLNPEVAKDFAVLHESHGVTTRFGVSVTGIRVVPTGLEVVLADGTMLPATTVVVGIGAVPNDDWLSGSGITVQDGVVCDEFGRSVDDPRIWAVGDVARWWHPRYERTVRAEHWTNAVEQAACVAHNIVDPTALRSHTPVEYVWSDQYDRKIQLVGRTGGDQEHVRVDGADPGRSFAVLYADADGFFTGALTVSWPKALVACRRALHDGATAPRTLVDIRAAVEAARPRQRAAQEVL</sequence>
<evidence type="ECO:0000256" key="2">
    <source>
        <dbReference type="ARBA" id="ARBA00022630"/>
    </source>
</evidence>
<dbReference type="PRINTS" id="PR00411">
    <property type="entry name" value="PNDRDTASEI"/>
</dbReference>
<evidence type="ECO:0000259" key="5">
    <source>
        <dbReference type="Pfam" id="PF07992"/>
    </source>
</evidence>
<keyword evidence="3" id="KW-0274">FAD</keyword>
<dbReference type="RefSeq" id="WP_005444923.1">
    <property type="nucleotide sequence ID" value="NZ_CM001466.1"/>
</dbReference>
<comment type="cofactor">
    <cofactor evidence="1">
        <name>FAD</name>
        <dbReference type="ChEBI" id="CHEBI:57692"/>
    </cofactor>
</comment>
<dbReference type="Gene3D" id="3.30.390.30">
    <property type="match status" value="1"/>
</dbReference>
<evidence type="ECO:0000259" key="6">
    <source>
        <dbReference type="Pfam" id="PF14759"/>
    </source>
</evidence>
<protein>
    <submittedName>
        <fullName evidence="7">NAD(FAD)-dependent dehydrogenase</fullName>
    </submittedName>
</protein>
<gene>
    <name evidence="7" type="ORF">SacazDRAFT_04281</name>
</gene>
<dbReference type="OrthoDB" id="4475657at2"/>
<evidence type="ECO:0000256" key="4">
    <source>
        <dbReference type="ARBA" id="ARBA00023002"/>
    </source>
</evidence>
<proteinExistence type="predicted"/>
<reference evidence="7 8" key="1">
    <citation type="journal article" date="2012" name="Stand. Genomic Sci.">
        <title>Genome sequence of the soil bacterium Saccharomonospora azurea type strain (NA-128(T)).</title>
        <authorList>
            <person name="Klenk H.P."/>
            <person name="Held B."/>
            <person name="Lucas S."/>
            <person name="Lapidus A."/>
            <person name="Copeland A."/>
            <person name="Hammon N."/>
            <person name="Pitluck S."/>
            <person name="Goodwin L.A."/>
            <person name="Han C."/>
            <person name="Tapia R."/>
            <person name="Brambilla E.M."/>
            <person name="Potter G."/>
            <person name="Land M."/>
            <person name="Ivanova N."/>
            <person name="Rohde M."/>
            <person name="Goker M."/>
            <person name="Detter J.C."/>
            <person name="Kyrpides N.C."/>
            <person name="Woyke T."/>
        </authorList>
    </citation>
    <scope>NUCLEOTIDE SEQUENCE [LARGE SCALE GENOMIC DNA]</scope>
    <source>
        <strain evidence="7 8">NA-128</strain>
    </source>
</reference>
<dbReference type="Pfam" id="PF07992">
    <property type="entry name" value="Pyr_redox_2"/>
    <property type="match status" value="1"/>
</dbReference>
<dbReference type="InterPro" id="IPR016156">
    <property type="entry name" value="FAD/NAD-linked_Rdtase_dimer_sf"/>
</dbReference>
<dbReference type="GO" id="GO:0016651">
    <property type="term" value="F:oxidoreductase activity, acting on NAD(P)H"/>
    <property type="evidence" value="ECO:0007669"/>
    <property type="project" value="TreeGrafter"/>
</dbReference>
<dbReference type="Proteomes" id="UP000004705">
    <property type="component" value="Chromosome"/>
</dbReference>
<dbReference type="EMBL" id="CM001466">
    <property type="protein sequence ID" value="EHY91126.1"/>
    <property type="molecule type" value="Genomic_DNA"/>
</dbReference>
<keyword evidence="8" id="KW-1185">Reference proteome</keyword>
<name>H8G428_9PSEU</name>
<dbReference type="InterPro" id="IPR028202">
    <property type="entry name" value="Reductase_C"/>
</dbReference>
<dbReference type="SUPFAM" id="SSF51905">
    <property type="entry name" value="FAD/NAD(P)-binding domain"/>
    <property type="match status" value="2"/>
</dbReference>
<evidence type="ECO:0000256" key="3">
    <source>
        <dbReference type="ARBA" id="ARBA00022827"/>
    </source>
</evidence>
<dbReference type="InterPro" id="IPR023753">
    <property type="entry name" value="FAD/NAD-binding_dom"/>
</dbReference>
<dbReference type="PANTHER" id="PTHR43557:SF2">
    <property type="entry name" value="RIESKE DOMAIN-CONTAINING PROTEIN-RELATED"/>
    <property type="match status" value="1"/>
</dbReference>
<dbReference type="GO" id="GO:0005737">
    <property type="term" value="C:cytoplasm"/>
    <property type="evidence" value="ECO:0007669"/>
    <property type="project" value="TreeGrafter"/>
</dbReference>
<dbReference type="HOGENOM" id="CLU_003291_4_0_11"/>
<evidence type="ECO:0000313" key="8">
    <source>
        <dbReference type="Proteomes" id="UP000004705"/>
    </source>
</evidence>
<keyword evidence="4" id="KW-0560">Oxidoreductase</keyword>
<dbReference type="SUPFAM" id="SSF55424">
    <property type="entry name" value="FAD/NAD-linked reductases, dimerisation (C-terminal) domain"/>
    <property type="match status" value="1"/>
</dbReference>
<evidence type="ECO:0000313" key="7">
    <source>
        <dbReference type="EMBL" id="EHY91126.1"/>
    </source>
</evidence>
<dbReference type="PANTHER" id="PTHR43557">
    <property type="entry name" value="APOPTOSIS-INDUCING FACTOR 1"/>
    <property type="match status" value="1"/>
</dbReference>
<dbReference type="Gene3D" id="3.50.50.60">
    <property type="entry name" value="FAD/NAD(P)-binding domain"/>
    <property type="match status" value="2"/>
</dbReference>
<keyword evidence="2" id="KW-0285">Flavoprotein</keyword>
<dbReference type="PRINTS" id="PR00368">
    <property type="entry name" value="FADPNR"/>
</dbReference>
<dbReference type="InterPro" id="IPR050446">
    <property type="entry name" value="FAD-oxidoreductase/Apoptosis"/>
</dbReference>
<dbReference type="Pfam" id="PF14759">
    <property type="entry name" value="Reductase_C"/>
    <property type="match status" value="1"/>
</dbReference>
<dbReference type="AlphaFoldDB" id="H8G428"/>
<accession>H8G428</accession>
<organism evidence="7 8">
    <name type="scientific">Saccharomonospora azurea NA-128</name>
    <dbReference type="NCBI Taxonomy" id="882081"/>
    <lineage>
        <taxon>Bacteria</taxon>
        <taxon>Bacillati</taxon>
        <taxon>Actinomycetota</taxon>
        <taxon>Actinomycetes</taxon>
        <taxon>Pseudonocardiales</taxon>
        <taxon>Pseudonocardiaceae</taxon>
        <taxon>Saccharomonospora</taxon>
    </lineage>
</organism>
<feature type="domain" description="FAD/NAD(P)-binding" evidence="5">
    <location>
        <begin position="3"/>
        <end position="300"/>
    </location>
</feature>